<keyword evidence="2" id="KW-1185">Reference proteome</keyword>
<organism evidence="1 2">
    <name type="scientific">Hanamia caeni</name>
    <dbReference type="NCBI Taxonomy" id="2294116"/>
    <lineage>
        <taxon>Bacteria</taxon>
        <taxon>Pseudomonadati</taxon>
        <taxon>Bacteroidota</taxon>
        <taxon>Chitinophagia</taxon>
        <taxon>Chitinophagales</taxon>
        <taxon>Chitinophagaceae</taxon>
        <taxon>Hanamia</taxon>
    </lineage>
</organism>
<proteinExistence type="predicted"/>
<dbReference type="EMBL" id="RJJR01000024">
    <property type="protein sequence ID" value="RNI32758.1"/>
    <property type="molecule type" value="Genomic_DNA"/>
</dbReference>
<comment type="caution">
    <text evidence="1">The sequence shown here is derived from an EMBL/GenBank/DDBJ whole genome shotgun (WGS) entry which is preliminary data.</text>
</comment>
<name>A0A3M9N6W1_9BACT</name>
<evidence type="ECO:0000313" key="2">
    <source>
        <dbReference type="Proteomes" id="UP000267223"/>
    </source>
</evidence>
<dbReference type="Proteomes" id="UP000267223">
    <property type="component" value="Unassembled WGS sequence"/>
</dbReference>
<sequence length="75" mass="8560">MENQAHLSAPISGRFCRGRSKNEKYSKCVLLWSKQMNVVIFEKTQYGHKNELKCPSAEIFEILKVCSKIKSSLPA</sequence>
<dbReference type="AlphaFoldDB" id="A0A3M9N6W1"/>
<gene>
    <name evidence="1" type="ORF">EFY79_19875</name>
</gene>
<evidence type="ECO:0000313" key="1">
    <source>
        <dbReference type="EMBL" id="RNI32758.1"/>
    </source>
</evidence>
<protein>
    <submittedName>
        <fullName evidence="1">Uncharacterized protein</fullName>
    </submittedName>
</protein>
<reference evidence="1 2" key="1">
    <citation type="submission" date="2018-11" db="EMBL/GenBank/DDBJ databases">
        <title>Draft genome sequence of Ferruginibacter sp. BO-59.</title>
        <authorList>
            <person name="Im W.T."/>
        </authorList>
    </citation>
    <scope>NUCLEOTIDE SEQUENCE [LARGE SCALE GENOMIC DNA]</scope>
    <source>
        <strain evidence="1 2">BO-59</strain>
    </source>
</reference>
<accession>A0A3M9N6W1</accession>